<evidence type="ECO:0000313" key="1">
    <source>
        <dbReference type="EMBL" id="BBI94953.1"/>
    </source>
</evidence>
<proteinExistence type="predicted"/>
<protein>
    <submittedName>
        <fullName evidence="1">Uncharacterized protein</fullName>
    </submittedName>
</protein>
<gene>
    <name evidence="1" type="ORF">MRY18106EAS_14850</name>
</gene>
<sequence length="38" mass="4411">MIGLAMDAFNSNETNRFYYFSYTLGVLSVRETEKSQLN</sequence>
<accession>A0A455VNN1</accession>
<dbReference type="AlphaFoldDB" id="A0A455VNN1"/>
<name>A0A455VNN1_ENTAS</name>
<organism evidence="1">
    <name type="scientific">Enterobacter asburiae</name>
    <dbReference type="NCBI Taxonomy" id="61645"/>
    <lineage>
        <taxon>Bacteria</taxon>
        <taxon>Pseudomonadati</taxon>
        <taxon>Pseudomonadota</taxon>
        <taxon>Gammaproteobacteria</taxon>
        <taxon>Enterobacterales</taxon>
        <taxon>Enterobacteriaceae</taxon>
        <taxon>Enterobacter</taxon>
        <taxon>Enterobacter cloacae complex</taxon>
    </lineage>
</organism>
<dbReference type="EMBL" id="AP019533">
    <property type="protein sequence ID" value="BBI94953.1"/>
    <property type="molecule type" value="Genomic_DNA"/>
</dbReference>
<reference evidence="1" key="1">
    <citation type="submission" date="2019-03" db="EMBL/GenBank/DDBJ databases">
        <title>Complete genome sequences of Enterobacter asburiae str. MRY18-106 isolated from a patient in Japan.</title>
        <authorList>
            <person name="Sekizuka T."/>
            <person name="Matsui M."/>
            <person name="Takara T."/>
            <person name="Uechi A."/>
            <person name="Harakuni M."/>
            <person name="Kimura T."/>
            <person name="Suzuki S."/>
            <person name="Kuroda M."/>
        </authorList>
    </citation>
    <scope>NUCLEOTIDE SEQUENCE</scope>
    <source>
        <strain evidence="1">MRY18-106</strain>
    </source>
</reference>